<dbReference type="Proteomes" id="UP000001072">
    <property type="component" value="Unassembled WGS sequence"/>
</dbReference>
<dbReference type="AlphaFoldDB" id="F4R3F4"/>
<dbReference type="SUPFAM" id="SSF57850">
    <property type="entry name" value="RING/U-box"/>
    <property type="match status" value="1"/>
</dbReference>
<dbReference type="EMBL" id="GL883090">
    <property type="protein sequence ID" value="EGG13178.1"/>
    <property type="molecule type" value="Genomic_DNA"/>
</dbReference>
<keyword evidence="4" id="KW-1185">Reference proteome</keyword>
<keyword evidence="1" id="KW-0863">Zinc-finger</keyword>
<keyword evidence="1" id="KW-0862">Zinc</keyword>
<evidence type="ECO:0000313" key="4">
    <source>
        <dbReference type="Proteomes" id="UP000001072"/>
    </source>
</evidence>
<accession>F4R3F4</accession>
<dbReference type="VEuPathDB" id="FungiDB:MELLADRAFT_101041"/>
<dbReference type="GO" id="GO:0008270">
    <property type="term" value="F:zinc ion binding"/>
    <property type="evidence" value="ECO:0007669"/>
    <property type="project" value="UniProtKB-KW"/>
</dbReference>
<keyword evidence="1" id="KW-0479">Metal-binding</keyword>
<dbReference type="GeneID" id="18921262"/>
<dbReference type="OrthoDB" id="8062037at2759"/>
<dbReference type="Pfam" id="PF13639">
    <property type="entry name" value="zf-RING_2"/>
    <property type="match status" value="1"/>
</dbReference>
<protein>
    <recommendedName>
        <fullName evidence="2">RING-type domain-containing protein</fullName>
    </recommendedName>
</protein>
<name>F4R3F4_MELLP</name>
<dbReference type="RefSeq" id="XP_007404116.1">
    <property type="nucleotide sequence ID" value="XM_007404054.1"/>
</dbReference>
<evidence type="ECO:0000313" key="3">
    <source>
        <dbReference type="EMBL" id="EGG13178.1"/>
    </source>
</evidence>
<sequence length="186" mass="21853">MTYEELLEKIRSIQSVLDEQEPQNAGHPTRRLLPSLMCDMWRVDHYLNYLEVLENWSLSDIEHGERAMQARNITISHIAAISHRFHLNGSLVQHFPAPGSRNWYMLYAFLRLMTESSRIVEEPSDPSQEEHDECPICAENFEVGERYIQLPCWPEHWIHETCLTEYAGHTPNFSCPKCRRVPYAIQ</sequence>
<dbReference type="KEGG" id="mlr:MELLADRAFT_101041"/>
<proteinExistence type="predicted"/>
<dbReference type="PROSITE" id="PS50089">
    <property type="entry name" value="ZF_RING_2"/>
    <property type="match status" value="1"/>
</dbReference>
<dbReference type="InParanoid" id="F4R3F4"/>
<organism evidence="4">
    <name type="scientific">Melampsora larici-populina (strain 98AG31 / pathotype 3-4-7)</name>
    <name type="common">Poplar leaf rust fungus</name>
    <dbReference type="NCBI Taxonomy" id="747676"/>
    <lineage>
        <taxon>Eukaryota</taxon>
        <taxon>Fungi</taxon>
        <taxon>Dikarya</taxon>
        <taxon>Basidiomycota</taxon>
        <taxon>Pucciniomycotina</taxon>
        <taxon>Pucciniomycetes</taxon>
        <taxon>Pucciniales</taxon>
        <taxon>Melampsoraceae</taxon>
        <taxon>Melampsora</taxon>
    </lineage>
</organism>
<evidence type="ECO:0000256" key="1">
    <source>
        <dbReference type="PROSITE-ProRule" id="PRU00175"/>
    </source>
</evidence>
<gene>
    <name evidence="3" type="ORF">MELLADRAFT_101041</name>
</gene>
<dbReference type="HOGENOM" id="CLU_091422_0_0_1"/>
<feature type="domain" description="RING-type" evidence="2">
    <location>
        <begin position="134"/>
        <end position="179"/>
    </location>
</feature>
<evidence type="ECO:0000259" key="2">
    <source>
        <dbReference type="PROSITE" id="PS50089"/>
    </source>
</evidence>
<dbReference type="Gene3D" id="3.30.40.10">
    <property type="entry name" value="Zinc/RING finger domain, C3HC4 (zinc finger)"/>
    <property type="match status" value="1"/>
</dbReference>
<reference evidence="4" key="1">
    <citation type="journal article" date="2011" name="Proc. Natl. Acad. Sci. U.S.A.">
        <title>Obligate biotrophy features unraveled by the genomic analysis of rust fungi.</title>
        <authorList>
            <person name="Duplessis S."/>
            <person name="Cuomo C.A."/>
            <person name="Lin Y.-C."/>
            <person name="Aerts A."/>
            <person name="Tisserant E."/>
            <person name="Veneault-Fourrey C."/>
            <person name="Joly D.L."/>
            <person name="Hacquard S."/>
            <person name="Amselem J."/>
            <person name="Cantarel B.L."/>
            <person name="Chiu R."/>
            <person name="Coutinho P.M."/>
            <person name="Feau N."/>
            <person name="Field M."/>
            <person name="Frey P."/>
            <person name="Gelhaye E."/>
            <person name="Goldberg J."/>
            <person name="Grabherr M.G."/>
            <person name="Kodira C.D."/>
            <person name="Kohler A."/>
            <person name="Kuees U."/>
            <person name="Lindquist E.A."/>
            <person name="Lucas S.M."/>
            <person name="Mago R."/>
            <person name="Mauceli E."/>
            <person name="Morin E."/>
            <person name="Murat C."/>
            <person name="Pangilinan J.L."/>
            <person name="Park R."/>
            <person name="Pearson M."/>
            <person name="Quesneville H."/>
            <person name="Rouhier N."/>
            <person name="Sakthikumar S."/>
            <person name="Salamov A.A."/>
            <person name="Schmutz J."/>
            <person name="Selles B."/>
            <person name="Shapiro H."/>
            <person name="Tanguay P."/>
            <person name="Tuskan G.A."/>
            <person name="Henrissat B."/>
            <person name="Van de Peer Y."/>
            <person name="Rouze P."/>
            <person name="Ellis J.G."/>
            <person name="Dodds P.N."/>
            <person name="Schein J.E."/>
            <person name="Zhong S."/>
            <person name="Hamelin R.C."/>
            <person name="Grigoriev I.V."/>
            <person name="Szabo L.J."/>
            <person name="Martin F."/>
        </authorList>
    </citation>
    <scope>NUCLEOTIDE SEQUENCE [LARGE SCALE GENOMIC DNA]</scope>
    <source>
        <strain evidence="4">98AG31 / pathotype 3-4-7</strain>
    </source>
</reference>
<dbReference type="InterPro" id="IPR001841">
    <property type="entry name" value="Znf_RING"/>
</dbReference>
<dbReference type="InterPro" id="IPR013083">
    <property type="entry name" value="Znf_RING/FYVE/PHD"/>
</dbReference>